<dbReference type="PRINTS" id="PR00449">
    <property type="entry name" value="RASTRNSFRMNG"/>
</dbReference>
<dbReference type="FunFam" id="3.40.50.300:FF:001447">
    <property type="entry name" value="Ras-related protein Rab-1B"/>
    <property type="match status" value="1"/>
</dbReference>
<dbReference type="InterPro" id="IPR005225">
    <property type="entry name" value="Small_GTP-bd"/>
</dbReference>
<keyword evidence="4" id="KW-1185">Reference proteome</keyword>
<reference evidence="3" key="1">
    <citation type="submission" date="2021-03" db="EMBL/GenBank/DDBJ databases">
        <title>Draft genome sequence of rust myrtle Austropuccinia psidii MF-1, a brazilian biotype.</title>
        <authorList>
            <person name="Quecine M.C."/>
            <person name="Pachon D.M.R."/>
            <person name="Bonatelli M.L."/>
            <person name="Correr F.H."/>
            <person name="Franceschini L.M."/>
            <person name="Leite T.F."/>
            <person name="Margarido G.R.A."/>
            <person name="Almeida C.A."/>
            <person name="Ferrarezi J.A."/>
            <person name="Labate C.A."/>
        </authorList>
    </citation>
    <scope>NUCLEOTIDE SEQUENCE</scope>
    <source>
        <strain evidence="3">MF-1</strain>
    </source>
</reference>
<dbReference type="NCBIfam" id="TIGR00231">
    <property type="entry name" value="small_GTP"/>
    <property type="match status" value="1"/>
</dbReference>
<dbReference type="SMART" id="SM00174">
    <property type="entry name" value="RHO"/>
    <property type="match status" value="1"/>
</dbReference>
<feature type="region of interest" description="Disordered" evidence="2">
    <location>
        <begin position="290"/>
        <end position="320"/>
    </location>
</feature>
<accession>A0A9Q3FA66</accession>
<dbReference type="AlphaFoldDB" id="A0A9Q3FA66"/>
<protein>
    <submittedName>
        <fullName evidence="3">Uncharacterized protein</fullName>
    </submittedName>
</protein>
<dbReference type="InterPro" id="IPR027417">
    <property type="entry name" value="P-loop_NTPase"/>
</dbReference>
<dbReference type="OrthoDB" id="9989112at2759"/>
<comment type="caution">
    <text evidence="3">The sequence shown here is derived from an EMBL/GenBank/DDBJ whole genome shotgun (WGS) entry which is preliminary data.</text>
</comment>
<dbReference type="PROSITE" id="PS51419">
    <property type="entry name" value="RAB"/>
    <property type="match status" value="1"/>
</dbReference>
<dbReference type="SMART" id="SM00175">
    <property type="entry name" value="RAB"/>
    <property type="match status" value="1"/>
</dbReference>
<evidence type="ECO:0000256" key="2">
    <source>
        <dbReference type="SAM" id="MobiDB-lite"/>
    </source>
</evidence>
<gene>
    <name evidence="3" type="ORF">O181_072862</name>
</gene>
<dbReference type="InterPro" id="IPR001806">
    <property type="entry name" value="Small_GTPase"/>
</dbReference>
<proteinExistence type="inferred from homology"/>
<sequence length="320" mass="36055">MVGPISTQIVHLNFPQKALNLTSNQVDGKAPDEFSRFLNFFLRLPPSNLPSHHRRRRRHSFQINTCHPQQKRSVVAQGYRSISLLDLNISFPTSSLNLDRKLKVYLPFKRSKHRSQKLLDTFILHYGHLGLYYEICRCQCDPTIGVEFGASLISLPNGKIVKAQVWDTAGQESFRSITRSYYRGGVGALLVFDTTNRKSFLNISQWFEDLKSYGDEGLVIILVGNKSDLCDSNNPSDQSRSSSREVLTDEAKEWAQERGLEYIEVSAKTGTNVEETFSKVAQKIYESGLLDQGNPSNSTSSRSSFPLIPARNATRNCCGP</sequence>
<dbReference type="InterPro" id="IPR050209">
    <property type="entry name" value="Rab_GTPases_membrane_traffic"/>
</dbReference>
<name>A0A9Q3FA66_9BASI</name>
<organism evidence="3 4">
    <name type="scientific">Austropuccinia psidii MF-1</name>
    <dbReference type="NCBI Taxonomy" id="1389203"/>
    <lineage>
        <taxon>Eukaryota</taxon>
        <taxon>Fungi</taxon>
        <taxon>Dikarya</taxon>
        <taxon>Basidiomycota</taxon>
        <taxon>Pucciniomycotina</taxon>
        <taxon>Pucciniomycetes</taxon>
        <taxon>Pucciniales</taxon>
        <taxon>Sphaerophragmiaceae</taxon>
        <taxon>Austropuccinia</taxon>
    </lineage>
</organism>
<dbReference type="CDD" id="cd00154">
    <property type="entry name" value="Rab"/>
    <property type="match status" value="1"/>
</dbReference>
<evidence type="ECO:0000313" key="4">
    <source>
        <dbReference type="Proteomes" id="UP000765509"/>
    </source>
</evidence>
<dbReference type="Proteomes" id="UP000765509">
    <property type="component" value="Unassembled WGS sequence"/>
</dbReference>
<dbReference type="PANTHER" id="PTHR47979">
    <property type="entry name" value="DRAB11-RELATED"/>
    <property type="match status" value="1"/>
</dbReference>
<dbReference type="PROSITE" id="PS51421">
    <property type="entry name" value="RAS"/>
    <property type="match status" value="1"/>
</dbReference>
<dbReference type="PROSITE" id="PS51420">
    <property type="entry name" value="RHO"/>
    <property type="match status" value="1"/>
</dbReference>
<dbReference type="SMART" id="SM00173">
    <property type="entry name" value="RAS"/>
    <property type="match status" value="1"/>
</dbReference>
<dbReference type="SUPFAM" id="SSF52540">
    <property type="entry name" value="P-loop containing nucleoside triphosphate hydrolases"/>
    <property type="match status" value="1"/>
</dbReference>
<evidence type="ECO:0000313" key="3">
    <source>
        <dbReference type="EMBL" id="MBW0533147.1"/>
    </source>
</evidence>
<dbReference type="GO" id="GO:0005525">
    <property type="term" value="F:GTP binding"/>
    <property type="evidence" value="ECO:0007669"/>
    <property type="project" value="InterPro"/>
</dbReference>
<dbReference type="GO" id="GO:0003924">
    <property type="term" value="F:GTPase activity"/>
    <property type="evidence" value="ECO:0007669"/>
    <property type="project" value="InterPro"/>
</dbReference>
<dbReference type="EMBL" id="AVOT02038289">
    <property type="protein sequence ID" value="MBW0533147.1"/>
    <property type="molecule type" value="Genomic_DNA"/>
</dbReference>
<dbReference type="Gene3D" id="3.40.50.300">
    <property type="entry name" value="P-loop containing nucleotide triphosphate hydrolases"/>
    <property type="match status" value="1"/>
</dbReference>
<evidence type="ECO:0000256" key="1">
    <source>
        <dbReference type="ARBA" id="ARBA00006270"/>
    </source>
</evidence>
<comment type="similarity">
    <text evidence="1">Belongs to the small GTPase superfamily. Rab family.</text>
</comment>
<dbReference type="Pfam" id="PF00071">
    <property type="entry name" value="Ras"/>
    <property type="match status" value="1"/>
</dbReference>